<comment type="function">
    <text evidence="1">Removes C-terminal D-alanyl residues from sugar-peptide cell wall precursors.</text>
</comment>
<keyword evidence="9" id="KW-0133">Cell shape</keyword>
<sequence>MKHNLQKSMSLLLIALLAMTAIFTQPITASAAETLDLEAESAILVDFETGKILYEKNADMALPPASMTKMMTEYLVWEAIKNGEISWETTTQVSDYPYSISADPSFSGVGLTQDKDYTVKELYNAMAINSDNAATIVLAELIAGSEGKFVKMMNEKAKEMGLPDYKFVNSTGLSNSSLGENYPEGTEPDANNLLSARSAALLAYNLIKDYPKALEISSMPTAEFDGMTIRNWNYMLPHEATYLKQYHYEGIDGLKTGYTDLAGYCFTGTAERNDQRFISVVMKTKSEEARFAQTAKLMDHGFSQFESKEIFPKGYQLKGESDIPVAKGKEEKVEVAVDKAFKAPVQNGQKKKYSVEYKIDKDKLNENGELIAPIEKGEKIGAAKLVFNGETDYGYIQPDKKSQTAPLVTKDAVEKSNWFMLTLGAIGDFFANLFNTIVDTVKGWF</sequence>
<dbReference type="InterPro" id="IPR037167">
    <property type="entry name" value="Peptidase_S11_C_sf"/>
</dbReference>
<evidence type="ECO:0000256" key="9">
    <source>
        <dbReference type="ARBA" id="ARBA00022960"/>
    </source>
</evidence>
<dbReference type="EMBL" id="JBHSFU010000004">
    <property type="protein sequence ID" value="MFC4558498.1"/>
    <property type="molecule type" value="Genomic_DNA"/>
</dbReference>
<evidence type="ECO:0000256" key="5">
    <source>
        <dbReference type="ARBA" id="ARBA00022645"/>
    </source>
</evidence>
<comment type="pathway">
    <text evidence="2">Cell wall biogenesis; peptidoglycan biosynthesis.</text>
</comment>
<keyword evidence="8 16" id="KW-0378">Hydrolase</keyword>
<dbReference type="InterPro" id="IPR015956">
    <property type="entry name" value="Peniciliin-bd_prot_C_sf"/>
</dbReference>
<dbReference type="PRINTS" id="PR00725">
    <property type="entry name" value="DADACBPTASE1"/>
</dbReference>
<dbReference type="Proteomes" id="UP001595989">
    <property type="component" value="Unassembled WGS sequence"/>
</dbReference>
<comment type="catalytic activity">
    <reaction evidence="12">
        <text>Preferential cleavage: (Ac)2-L-Lys-D-Ala-|-D-Ala. Also transpeptidation of peptidyl-alanyl moieties that are N-acyl substituents of D-alanine.</text>
        <dbReference type="EC" id="3.4.16.4"/>
    </reaction>
</comment>
<evidence type="ECO:0000313" key="17">
    <source>
        <dbReference type="Proteomes" id="UP001595989"/>
    </source>
</evidence>
<dbReference type="PANTHER" id="PTHR21581:SF11">
    <property type="entry name" value="D-ALANYL-D-ALANINE CARBOXYPEPTIDASE DACA"/>
    <property type="match status" value="1"/>
</dbReference>
<evidence type="ECO:0000259" key="15">
    <source>
        <dbReference type="SMART" id="SM00936"/>
    </source>
</evidence>
<dbReference type="PANTHER" id="PTHR21581">
    <property type="entry name" value="D-ALANYL-D-ALANINE CARBOXYPEPTIDASE"/>
    <property type="match status" value="1"/>
</dbReference>
<evidence type="ECO:0000256" key="2">
    <source>
        <dbReference type="ARBA" id="ARBA00004752"/>
    </source>
</evidence>
<feature type="domain" description="Peptidase S11 D-Ala-D-Ala carboxypeptidase A C-terminal" evidence="15">
    <location>
        <begin position="305"/>
        <end position="415"/>
    </location>
</feature>
<evidence type="ECO:0000256" key="7">
    <source>
        <dbReference type="ARBA" id="ARBA00022729"/>
    </source>
</evidence>
<evidence type="ECO:0000256" key="6">
    <source>
        <dbReference type="ARBA" id="ARBA00022670"/>
    </source>
</evidence>
<evidence type="ECO:0000256" key="1">
    <source>
        <dbReference type="ARBA" id="ARBA00003217"/>
    </source>
</evidence>
<dbReference type="SUPFAM" id="SSF69189">
    <property type="entry name" value="Penicillin-binding protein associated domain"/>
    <property type="match status" value="1"/>
</dbReference>
<dbReference type="Gene3D" id="3.40.710.10">
    <property type="entry name" value="DD-peptidase/beta-lactamase superfamily"/>
    <property type="match status" value="1"/>
</dbReference>
<accession>A0ABV9DJD5</accession>
<evidence type="ECO:0000256" key="8">
    <source>
        <dbReference type="ARBA" id="ARBA00022801"/>
    </source>
</evidence>
<keyword evidence="6" id="KW-0645">Protease</keyword>
<dbReference type="Pfam" id="PF00768">
    <property type="entry name" value="Peptidase_S11"/>
    <property type="match status" value="1"/>
</dbReference>
<evidence type="ECO:0000313" key="16">
    <source>
        <dbReference type="EMBL" id="MFC4558498.1"/>
    </source>
</evidence>
<dbReference type="InterPro" id="IPR018044">
    <property type="entry name" value="Peptidase_S11"/>
</dbReference>
<dbReference type="EC" id="3.4.16.4" evidence="4"/>
<dbReference type="InterPro" id="IPR012338">
    <property type="entry name" value="Beta-lactam/transpept-like"/>
</dbReference>
<dbReference type="Pfam" id="PF07943">
    <property type="entry name" value="PBP5_C"/>
    <property type="match status" value="1"/>
</dbReference>
<reference evidence="17" key="1">
    <citation type="journal article" date="2019" name="Int. J. Syst. Evol. Microbiol.">
        <title>The Global Catalogue of Microorganisms (GCM) 10K type strain sequencing project: providing services to taxonomists for standard genome sequencing and annotation.</title>
        <authorList>
            <consortium name="The Broad Institute Genomics Platform"/>
            <consortium name="The Broad Institute Genome Sequencing Center for Infectious Disease"/>
            <person name="Wu L."/>
            <person name="Ma J."/>
        </authorList>
    </citation>
    <scope>NUCLEOTIDE SEQUENCE [LARGE SCALE GENOMIC DNA]</scope>
    <source>
        <strain evidence="17">CGMCC 4.7426</strain>
    </source>
</reference>
<feature type="chain" id="PRO_5045770565" description="serine-type D-Ala-D-Ala carboxypeptidase" evidence="14">
    <location>
        <begin position="32"/>
        <end position="445"/>
    </location>
</feature>
<keyword evidence="17" id="KW-1185">Reference proteome</keyword>
<protein>
    <recommendedName>
        <fullName evidence="4">serine-type D-Ala-D-Ala carboxypeptidase</fullName>
        <ecNumber evidence="4">3.4.16.4</ecNumber>
    </recommendedName>
</protein>
<evidence type="ECO:0000256" key="11">
    <source>
        <dbReference type="ARBA" id="ARBA00023316"/>
    </source>
</evidence>
<keyword evidence="5" id="KW-0121">Carboxypeptidase</keyword>
<proteinExistence type="inferred from homology"/>
<dbReference type="SUPFAM" id="SSF56601">
    <property type="entry name" value="beta-lactamase/transpeptidase-like"/>
    <property type="match status" value="1"/>
</dbReference>
<dbReference type="GO" id="GO:0016787">
    <property type="term" value="F:hydrolase activity"/>
    <property type="evidence" value="ECO:0007669"/>
    <property type="project" value="UniProtKB-KW"/>
</dbReference>
<dbReference type="RefSeq" id="WP_390295284.1">
    <property type="nucleotide sequence ID" value="NZ_JBHSFU010000004.1"/>
</dbReference>
<keyword evidence="11" id="KW-0961">Cell wall biogenesis/degradation</keyword>
<evidence type="ECO:0000256" key="10">
    <source>
        <dbReference type="ARBA" id="ARBA00022984"/>
    </source>
</evidence>
<organism evidence="16 17">
    <name type="scientific">Virgibacillus kekensis</name>
    <dbReference type="NCBI Taxonomy" id="202261"/>
    <lineage>
        <taxon>Bacteria</taxon>
        <taxon>Bacillati</taxon>
        <taxon>Bacillota</taxon>
        <taxon>Bacilli</taxon>
        <taxon>Bacillales</taxon>
        <taxon>Bacillaceae</taxon>
        <taxon>Virgibacillus</taxon>
    </lineage>
</organism>
<evidence type="ECO:0000256" key="4">
    <source>
        <dbReference type="ARBA" id="ARBA00012448"/>
    </source>
</evidence>
<comment type="similarity">
    <text evidence="3 13">Belongs to the peptidase S11 family.</text>
</comment>
<keyword evidence="10" id="KW-0573">Peptidoglycan synthesis</keyword>
<dbReference type="SMART" id="SM00936">
    <property type="entry name" value="PBP5_C"/>
    <property type="match status" value="1"/>
</dbReference>
<comment type="caution">
    <text evidence="16">The sequence shown here is derived from an EMBL/GenBank/DDBJ whole genome shotgun (WGS) entry which is preliminary data.</text>
</comment>
<dbReference type="Gene3D" id="2.60.410.10">
    <property type="entry name" value="D-Ala-D-Ala carboxypeptidase, C-terminal domain"/>
    <property type="match status" value="1"/>
</dbReference>
<dbReference type="InterPro" id="IPR012907">
    <property type="entry name" value="Peptidase_S11_C"/>
</dbReference>
<evidence type="ECO:0000256" key="12">
    <source>
        <dbReference type="ARBA" id="ARBA00034000"/>
    </source>
</evidence>
<gene>
    <name evidence="16" type="ORF">ACFO3D_09765</name>
</gene>
<keyword evidence="7 14" id="KW-0732">Signal</keyword>
<dbReference type="InterPro" id="IPR001967">
    <property type="entry name" value="Peptidase_S11_N"/>
</dbReference>
<evidence type="ECO:0000256" key="13">
    <source>
        <dbReference type="RuleBase" id="RU004016"/>
    </source>
</evidence>
<name>A0ABV9DJD5_9BACI</name>
<feature type="signal peptide" evidence="14">
    <location>
        <begin position="1"/>
        <end position="31"/>
    </location>
</feature>
<evidence type="ECO:0000256" key="3">
    <source>
        <dbReference type="ARBA" id="ARBA00007164"/>
    </source>
</evidence>
<evidence type="ECO:0000256" key="14">
    <source>
        <dbReference type="SAM" id="SignalP"/>
    </source>
</evidence>